<organism evidence="1 2">
    <name type="scientific">Cordyceps javanica</name>
    <dbReference type="NCBI Taxonomy" id="43265"/>
    <lineage>
        <taxon>Eukaryota</taxon>
        <taxon>Fungi</taxon>
        <taxon>Dikarya</taxon>
        <taxon>Ascomycota</taxon>
        <taxon>Pezizomycotina</taxon>
        <taxon>Sordariomycetes</taxon>
        <taxon>Hypocreomycetidae</taxon>
        <taxon>Hypocreales</taxon>
        <taxon>Cordycipitaceae</taxon>
        <taxon>Cordyceps</taxon>
    </lineage>
</organism>
<dbReference type="Proteomes" id="UP000315783">
    <property type="component" value="Unassembled WGS sequence"/>
</dbReference>
<keyword evidence="2" id="KW-1185">Reference proteome</keyword>
<comment type="caution">
    <text evidence="1">The sequence shown here is derived from an EMBL/GenBank/DDBJ whole genome shotgun (WGS) entry which is preliminary data.</text>
</comment>
<evidence type="ECO:0000313" key="1">
    <source>
        <dbReference type="EMBL" id="TQV98415.1"/>
    </source>
</evidence>
<reference evidence="1 2" key="1">
    <citation type="journal article" date="2019" name="Appl. Microbiol. Biotechnol.">
        <title>Genome sequence of Isaria javanica and comparative genome analysis insights into family S53 peptidase evolution in fungal entomopathogens.</title>
        <authorList>
            <person name="Lin R."/>
            <person name="Zhang X."/>
            <person name="Xin B."/>
            <person name="Zou M."/>
            <person name="Gao Y."/>
            <person name="Qin F."/>
            <person name="Hu Q."/>
            <person name="Xie B."/>
            <person name="Cheng X."/>
        </authorList>
    </citation>
    <scope>NUCLEOTIDE SEQUENCE [LARGE SCALE GENOMIC DNA]</scope>
    <source>
        <strain evidence="1 2">IJ1G</strain>
    </source>
</reference>
<sequence>MIRLEAAGWSPMPMDLTQDLLAHQNNHCSTRMTLGFYVHVKVANAIIDLCKILGTISFICEKCPPLIRTMSWYVWTGRQSSHEFQVKGAKFLTSIRHRCRKDAKACFS</sequence>
<proteinExistence type="predicted"/>
<protein>
    <submittedName>
        <fullName evidence="1">Uncharacterized protein</fullName>
    </submittedName>
</protein>
<accession>A0A545V9K6</accession>
<gene>
    <name evidence="1" type="ORF">IF1G_02495</name>
</gene>
<name>A0A545V9K6_9HYPO</name>
<dbReference type="AlphaFoldDB" id="A0A545V9K6"/>
<evidence type="ECO:0000313" key="2">
    <source>
        <dbReference type="Proteomes" id="UP000315783"/>
    </source>
</evidence>
<dbReference type="EMBL" id="SPUK01000003">
    <property type="protein sequence ID" value="TQV98415.1"/>
    <property type="molecule type" value="Genomic_DNA"/>
</dbReference>